<name>A0A4Q2IXE3_9SPHN</name>
<dbReference type="AlphaFoldDB" id="A0A4Q2IXE3"/>
<evidence type="ECO:0000313" key="2">
    <source>
        <dbReference type="Proteomes" id="UP000292347"/>
    </source>
</evidence>
<gene>
    <name evidence="1" type="ORF">EO081_05835</name>
</gene>
<comment type="caution">
    <text evidence="1">The sequence shown here is derived from an EMBL/GenBank/DDBJ whole genome shotgun (WGS) entry which is preliminary data.</text>
</comment>
<proteinExistence type="predicted"/>
<accession>A0A4Q2IXE3</accession>
<sequence>MNTSQPGTNVQTRSRALNLNLSKARIEQLCAKHDAAISVIEPLPGGGTRVVLMNISDADVLRQACSGKLLARDVPRTAFFRGR</sequence>
<dbReference type="Proteomes" id="UP000292347">
    <property type="component" value="Unassembled WGS sequence"/>
</dbReference>
<evidence type="ECO:0000313" key="1">
    <source>
        <dbReference type="EMBL" id="RXZ35156.1"/>
    </source>
</evidence>
<protein>
    <submittedName>
        <fullName evidence="1">Uncharacterized protein</fullName>
    </submittedName>
</protein>
<dbReference type="RefSeq" id="WP_129340930.1">
    <property type="nucleotide sequence ID" value="NZ_JACIDD010000001.1"/>
</dbReference>
<dbReference type="OrthoDB" id="7508443at2"/>
<keyword evidence="2" id="KW-1185">Reference proteome</keyword>
<reference evidence="1 2" key="1">
    <citation type="submission" date="2019-01" db="EMBL/GenBank/DDBJ databases">
        <title>Sphingomonas mucosissima sp. nov. and Sphingomonas desiccabilis sp. nov., from biological soil crusts in the Colorado Plateau, USA.</title>
        <authorList>
            <person name="Zhu D."/>
        </authorList>
    </citation>
    <scope>NUCLEOTIDE SEQUENCE [LARGE SCALE GENOMIC DNA]</scope>
    <source>
        <strain evidence="1 2">CP1D</strain>
    </source>
</reference>
<dbReference type="EMBL" id="SDPT01000001">
    <property type="protein sequence ID" value="RXZ35156.1"/>
    <property type="molecule type" value="Genomic_DNA"/>
</dbReference>
<organism evidence="1 2">
    <name type="scientific">Sphingomonas desiccabilis</name>
    <dbReference type="NCBI Taxonomy" id="429134"/>
    <lineage>
        <taxon>Bacteria</taxon>
        <taxon>Pseudomonadati</taxon>
        <taxon>Pseudomonadota</taxon>
        <taxon>Alphaproteobacteria</taxon>
        <taxon>Sphingomonadales</taxon>
        <taxon>Sphingomonadaceae</taxon>
        <taxon>Sphingomonas</taxon>
    </lineage>
</organism>